<name>A0A2T9Z5D5_9FUNG</name>
<dbReference type="PANTHER" id="PTHR19288:SF25">
    <property type="entry name" value="PHOSPHATIDYLGLYCEROPHOSPHATASE GEP4, MITOCHONDRIAL"/>
    <property type="match status" value="1"/>
</dbReference>
<dbReference type="Gene3D" id="3.40.50.1000">
    <property type="entry name" value="HAD superfamily/HAD-like"/>
    <property type="match status" value="1"/>
</dbReference>
<dbReference type="PANTHER" id="PTHR19288">
    <property type="entry name" value="4-NITROPHENYLPHOSPHATASE-RELATED"/>
    <property type="match status" value="1"/>
</dbReference>
<comment type="caution">
    <text evidence="1">The sequence shown here is derived from an EMBL/GenBank/DDBJ whole genome shotgun (WGS) entry which is preliminary data.</text>
</comment>
<accession>A0A2T9Z5D5</accession>
<dbReference type="SUPFAM" id="SSF56784">
    <property type="entry name" value="HAD-like"/>
    <property type="match status" value="1"/>
</dbReference>
<dbReference type="NCBIfam" id="TIGR01668">
    <property type="entry name" value="YqeG_hyp_ppase"/>
    <property type="match status" value="1"/>
</dbReference>
<dbReference type="GO" id="GO:0005737">
    <property type="term" value="C:cytoplasm"/>
    <property type="evidence" value="ECO:0007669"/>
    <property type="project" value="TreeGrafter"/>
</dbReference>
<keyword evidence="2" id="KW-1185">Reference proteome</keyword>
<proteinExistence type="predicted"/>
<gene>
    <name evidence="1" type="ORF">BB559_000389</name>
</gene>
<dbReference type="InterPro" id="IPR027706">
    <property type="entry name" value="PGP_Pase"/>
</dbReference>
<organism evidence="1 2">
    <name type="scientific">Furculomyces boomerangus</name>
    <dbReference type="NCBI Taxonomy" id="61424"/>
    <lineage>
        <taxon>Eukaryota</taxon>
        <taxon>Fungi</taxon>
        <taxon>Fungi incertae sedis</taxon>
        <taxon>Zoopagomycota</taxon>
        <taxon>Kickxellomycotina</taxon>
        <taxon>Harpellomycetes</taxon>
        <taxon>Harpellales</taxon>
        <taxon>Harpellaceae</taxon>
        <taxon>Furculomyces</taxon>
    </lineage>
</organism>
<dbReference type="Proteomes" id="UP000245699">
    <property type="component" value="Unassembled WGS sequence"/>
</dbReference>
<evidence type="ECO:0000313" key="2">
    <source>
        <dbReference type="Proteomes" id="UP000245699"/>
    </source>
</evidence>
<dbReference type="AlphaFoldDB" id="A0A2T9Z5D5"/>
<sequence length="202" mass="23502">MVQSFNYYGIKSFFKVILDPKLAKPHLIVKDLRSIPFQKLYDSGIRFLAFDKDNCLTRPYENKLYEPFEESWRECKRIFSSENIVIVSNSIGTDSDFDMKDAKIVVDSLGVDVLQHKVKKPCCGEELIAHFESKIDSKQISSMNKIQNDQIAVIGDRLLTDIVFGNLYGFYTVYTRKVISLKNDNLFAKYIRMLEHRFTSEK</sequence>
<dbReference type="InterPro" id="IPR036412">
    <property type="entry name" value="HAD-like_sf"/>
</dbReference>
<evidence type="ECO:0000313" key="1">
    <source>
        <dbReference type="EMBL" id="PVU99818.1"/>
    </source>
</evidence>
<dbReference type="STRING" id="61424.A0A2T9Z5D5"/>
<protein>
    <submittedName>
        <fullName evidence="1">Uncharacterized protein</fullName>
    </submittedName>
</protein>
<dbReference type="EMBL" id="MBFT01000018">
    <property type="protein sequence ID" value="PVU99818.1"/>
    <property type="molecule type" value="Genomic_DNA"/>
</dbReference>
<dbReference type="Pfam" id="PF09419">
    <property type="entry name" value="PGP_phosphatase"/>
    <property type="match status" value="1"/>
</dbReference>
<dbReference type="InterPro" id="IPR010021">
    <property type="entry name" value="PGPP1/Gep4"/>
</dbReference>
<reference evidence="1 2" key="1">
    <citation type="journal article" date="2018" name="MBio">
        <title>Comparative Genomics Reveals the Core Gene Toolbox for the Fungus-Insect Symbiosis.</title>
        <authorList>
            <person name="Wang Y."/>
            <person name="Stata M."/>
            <person name="Wang W."/>
            <person name="Stajich J.E."/>
            <person name="White M.M."/>
            <person name="Moncalvo J.M."/>
        </authorList>
    </citation>
    <scope>NUCLEOTIDE SEQUENCE [LARGE SCALE GENOMIC DNA]</scope>
    <source>
        <strain evidence="1 2">AUS-77-4</strain>
    </source>
</reference>
<dbReference type="InterPro" id="IPR023214">
    <property type="entry name" value="HAD_sf"/>
</dbReference>
<dbReference type="GO" id="GO:0008962">
    <property type="term" value="F:phosphatidylglycerophosphatase activity"/>
    <property type="evidence" value="ECO:0007669"/>
    <property type="project" value="InterPro"/>
</dbReference>
<dbReference type="OrthoDB" id="198652at2759"/>